<dbReference type="GO" id="GO:0006508">
    <property type="term" value="P:proteolysis"/>
    <property type="evidence" value="ECO:0007669"/>
    <property type="project" value="UniProtKB-KW"/>
</dbReference>
<dbReference type="InterPro" id="IPR051794">
    <property type="entry name" value="PG_Endopeptidase_C40"/>
</dbReference>
<evidence type="ECO:0000256" key="3">
    <source>
        <dbReference type="ARBA" id="ARBA00022801"/>
    </source>
</evidence>
<dbReference type="PROSITE" id="PS51935">
    <property type="entry name" value="NLPC_P60"/>
    <property type="match status" value="1"/>
</dbReference>
<name>A0A4R7UR91_9PSEU</name>
<feature type="domain" description="NlpC/P60" evidence="6">
    <location>
        <begin position="210"/>
        <end position="334"/>
    </location>
</feature>
<evidence type="ECO:0000259" key="6">
    <source>
        <dbReference type="PROSITE" id="PS51935"/>
    </source>
</evidence>
<evidence type="ECO:0000256" key="4">
    <source>
        <dbReference type="ARBA" id="ARBA00022807"/>
    </source>
</evidence>
<feature type="signal peptide" evidence="5">
    <location>
        <begin position="1"/>
        <end position="19"/>
    </location>
</feature>
<feature type="chain" id="PRO_5038620693" evidence="5">
    <location>
        <begin position="20"/>
        <end position="337"/>
    </location>
</feature>
<comment type="similarity">
    <text evidence="1">Belongs to the peptidase C40 family.</text>
</comment>
<dbReference type="Pfam" id="PF00877">
    <property type="entry name" value="NLPC_P60"/>
    <property type="match status" value="1"/>
</dbReference>
<protein>
    <submittedName>
        <fullName evidence="7">NlpC/P60 family protein</fullName>
    </submittedName>
</protein>
<dbReference type="Proteomes" id="UP000294927">
    <property type="component" value="Unassembled WGS sequence"/>
</dbReference>
<keyword evidence="8" id="KW-1185">Reference proteome</keyword>
<organism evidence="7 8">
    <name type="scientific">Actinophytocola oryzae</name>
    <dbReference type="NCBI Taxonomy" id="502181"/>
    <lineage>
        <taxon>Bacteria</taxon>
        <taxon>Bacillati</taxon>
        <taxon>Actinomycetota</taxon>
        <taxon>Actinomycetes</taxon>
        <taxon>Pseudonocardiales</taxon>
        <taxon>Pseudonocardiaceae</taxon>
    </lineage>
</organism>
<evidence type="ECO:0000313" key="8">
    <source>
        <dbReference type="Proteomes" id="UP000294927"/>
    </source>
</evidence>
<dbReference type="EMBL" id="SOCP01000029">
    <property type="protein sequence ID" value="TDV37558.1"/>
    <property type="molecule type" value="Genomic_DNA"/>
</dbReference>
<evidence type="ECO:0000313" key="7">
    <source>
        <dbReference type="EMBL" id="TDV37558.1"/>
    </source>
</evidence>
<dbReference type="GO" id="GO:0008234">
    <property type="term" value="F:cysteine-type peptidase activity"/>
    <property type="evidence" value="ECO:0007669"/>
    <property type="project" value="UniProtKB-KW"/>
</dbReference>
<comment type="caution">
    <text evidence="7">The sequence shown here is derived from an EMBL/GenBank/DDBJ whole genome shotgun (WGS) entry which is preliminary data.</text>
</comment>
<dbReference type="Gene3D" id="3.90.1720.10">
    <property type="entry name" value="endopeptidase domain like (from Nostoc punctiforme)"/>
    <property type="match status" value="1"/>
</dbReference>
<dbReference type="InterPro" id="IPR000064">
    <property type="entry name" value="NLP_P60_dom"/>
</dbReference>
<dbReference type="SUPFAM" id="SSF54001">
    <property type="entry name" value="Cysteine proteinases"/>
    <property type="match status" value="1"/>
</dbReference>
<evidence type="ECO:0000256" key="5">
    <source>
        <dbReference type="SAM" id="SignalP"/>
    </source>
</evidence>
<dbReference type="InterPro" id="IPR038765">
    <property type="entry name" value="Papain-like_cys_pep_sf"/>
</dbReference>
<dbReference type="OrthoDB" id="5496837at2"/>
<keyword evidence="2" id="KW-0645">Protease</keyword>
<proteinExistence type="inferred from homology"/>
<dbReference type="PANTHER" id="PTHR47359:SF3">
    <property type="entry name" value="NLP_P60 DOMAIN-CONTAINING PROTEIN-RELATED"/>
    <property type="match status" value="1"/>
</dbReference>
<keyword evidence="3" id="KW-0378">Hydrolase</keyword>
<dbReference type="PANTHER" id="PTHR47359">
    <property type="entry name" value="PEPTIDOGLYCAN DL-ENDOPEPTIDASE CWLO"/>
    <property type="match status" value="1"/>
</dbReference>
<evidence type="ECO:0000256" key="1">
    <source>
        <dbReference type="ARBA" id="ARBA00007074"/>
    </source>
</evidence>
<dbReference type="RefSeq" id="WP_133909021.1">
    <property type="nucleotide sequence ID" value="NZ_SOCP01000029.1"/>
</dbReference>
<evidence type="ECO:0000256" key="2">
    <source>
        <dbReference type="ARBA" id="ARBA00022670"/>
    </source>
</evidence>
<dbReference type="AlphaFoldDB" id="A0A4R7UR91"/>
<sequence>MKSALVVGGLVVVATVAVAGVSAVTQVVSQDQAADQARAMSAGLNCNAALGPITAGPAGSGAGDAAKLNEDQRKNVALIISIGKDRQLPPLAWQVAIQAGMTESGLRNLNYGDRDSLGMFQMRPSMGWGTPAQVVDPHYSINKFYDVLGKVPGWEQQRPGESAQDVERSGFPDRYHKWESMAAHLIGNVGLVPDPTGCGQGTGLFVPAPTEQSRNAIQWALGQQGKPYVWGARTDQQGSFDCSSLMLQAYRAAGITLPRVSRQQYRAGAMLPVEQAQPGDLLFWGYDRSDPDTIHHVAMYLGDGKIVEAQQTGVPVHIRSVRWGEAELMGQAVRPGV</sequence>
<gene>
    <name evidence="7" type="ORF">CLV71_12920</name>
</gene>
<keyword evidence="5" id="KW-0732">Signal</keyword>
<accession>A0A4R7UR91</accession>
<reference evidence="7 8" key="1">
    <citation type="submission" date="2019-03" db="EMBL/GenBank/DDBJ databases">
        <title>Genomic Encyclopedia of Archaeal and Bacterial Type Strains, Phase II (KMG-II): from individual species to whole genera.</title>
        <authorList>
            <person name="Goeker M."/>
        </authorList>
    </citation>
    <scope>NUCLEOTIDE SEQUENCE [LARGE SCALE GENOMIC DNA]</scope>
    <source>
        <strain evidence="7 8">DSM 45499</strain>
    </source>
</reference>
<keyword evidence="4" id="KW-0788">Thiol protease</keyword>